<evidence type="ECO:0000256" key="2">
    <source>
        <dbReference type="ARBA" id="ARBA00022490"/>
    </source>
</evidence>
<feature type="domain" description="Enterochelin esterase N-terminal" evidence="5">
    <location>
        <begin position="57"/>
        <end position="170"/>
    </location>
</feature>
<keyword evidence="3" id="KW-0378">Hydrolase</keyword>
<dbReference type="GO" id="GO:0006826">
    <property type="term" value="P:iron ion transport"/>
    <property type="evidence" value="ECO:0007669"/>
    <property type="project" value="InterPro"/>
</dbReference>
<evidence type="ECO:0000313" key="7">
    <source>
        <dbReference type="Proteomes" id="UP000302163"/>
    </source>
</evidence>
<dbReference type="AlphaFoldDB" id="A0A4P8YT23"/>
<protein>
    <submittedName>
        <fullName evidence="6">Esterase family protein</fullName>
    </submittedName>
</protein>
<keyword evidence="2" id="KW-0963">Cytoplasm</keyword>
<dbReference type="PANTHER" id="PTHR48098">
    <property type="entry name" value="ENTEROCHELIN ESTERASE-RELATED"/>
    <property type="match status" value="1"/>
</dbReference>
<dbReference type="Gene3D" id="3.40.50.1820">
    <property type="entry name" value="alpha/beta hydrolase"/>
    <property type="match status" value="1"/>
</dbReference>
<proteinExistence type="inferred from homology"/>
<evidence type="ECO:0000256" key="1">
    <source>
        <dbReference type="ARBA" id="ARBA00004496"/>
    </source>
</evidence>
<reference evidence="6 7" key="1">
    <citation type="submission" date="2019-05" db="EMBL/GenBank/DDBJ databases">
        <title>Complete genome sequence of Izhakiella calystegiae KSNA2, an endophyte isolated from beach morning glory (Calystegia soldanella).</title>
        <authorList>
            <person name="Jiang L."/>
            <person name="Jeong J.C."/>
            <person name="Kim C.Y."/>
            <person name="Kim D.H."/>
            <person name="Kim S.W."/>
            <person name="Lee j."/>
        </authorList>
    </citation>
    <scope>NUCLEOTIDE SEQUENCE [LARGE SCALE GENOMIC DNA]</scope>
    <source>
        <strain evidence="6 7">KSNA2</strain>
    </source>
</reference>
<dbReference type="InterPro" id="IPR014756">
    <property type="entry name" value="Ig_E-set"/>
</dbReference>
<comment type="subcellular location">
    <subcellularLocation>
        <location evidence="1">Cytoplasm</location>
    </subcellularLocation>
</comment>
<sequence length="413" mass="44945">MRQSTPAVPDTITAAARILEQLAAGGVSDSAQFWHDVESVTLPLVIGVAGQPDQRDVTFVWRSAASLQGVYLRLNRITDKERVGQGLMNRLPSSDIWWLTLRLPASYCGSYTMTEIPPDTAPEALSQLGTRFTPFTGQPDSLNRQPGIRVRGDGRESVLALDLAPAQEEWRGDTQCGRGELVTWHPVIAGQTRRVRLYLPDVPDSVPLGLLVLPDAETWFDYLGVSGAIDAAIDSGRIAPLAVLGIDNVDETERSAILGGRSELVQDIAERLIPGVRAKYPDRVWAGRAHTVLAGQSLGGVTALMAARHAPETFGAVLCHSPSMWWTPDGSSRPSLFSERDDCWVSEHLLSSPPDSVRIRLCVGSLEGSTVPHVRQLHQRLCAAGVESHCVVYTGGHDYAWWRGALIDGIAWL</sequence>
<dbReference type="EMBL" id="CP040428">
    <property type="protein sequence ID" value="QCT21992.1"/>
    <property type="molecule type" value="Genomic_DNA"/>
</dbReference>
<dbReference type="RefSeq" id="WP_138098185.1">
    <property type="nucleotide sequence ID" value="NZ_CP040428.1"/>
</dbReference>
<dbReference type="Pfam" id="PF00756">
    <property type="entry name" value="Esterase"/>
    <property type="match status" value="1"/>
</dbReference>
<dbReference type="SUPFAM" id="SSF81296">
    <property type="entry name" value="E set domains"/>
    <property type="match status" value="1"/>
</dbReference>
<dbReference type="InterPro" id="IPR021764">
    <property type="entry name" value="Enterochelin_esterase_N"/>
</dbReference>
<evidence type="ECO:0000256" key="3">
    <source>
        <dbReference type="ARBA" id="ARBA00022801"/>
    </source>
</evidence>
<dbReference type="SUPFAM" id="SSF53474">
    <property type="entry name" value="alpha/beta-Hydrolases"/>
    <property type="match status" value="1"/>
</dbReference>
<dbReference type="GO" id="GO:0005737">
    <property type="term" value="C:cytoplasm"/>
    <property type="evidence" value="ECO:0007669"/>
    <property type="project" value="UniProtKB-SubCell"/>
</dbReference>
<keyword evidence="7" id="KW-1185">Reference proteome</keyword>
<dbReference type="KEGG" id="izh:FEM41_21250"/>
<dbReference type="InterPro" id="IPR000801">
    <property type="entry name" value="Esterase-like"/>
</dbReference>
<evidence type="ECO:0000259" key="5">
    <source>
        <dbReference type="Pfam" id="PF11806"/>
    </source>
</evidence>
<dbReference type="OrthoDB" id="9775130at2"/>
<dbReference type="Pfam" id="PF11806">
    <property type="entry name" value="Enterochelin_N"/>
    <property type="match status" value="1"/>
</dbReference>
<dbReference type="GO" id="GO:0005506">
    <property type="term" value="F:iron ion binding"/>
    <property type="evidence" value="ECO:0007669"/>
    <property type="project" value="InterPro"/>
</dbReference>
<dbReference type="InterPro" id="IPR013783">
    <property type="entry name" value="Ig-like_fold"/>
</dbReference>
<dbReference type="PANTHER" id="PTHR48098:SF3">
    <property type="entry name" value="IRON(III) ENTEROBACTIN ESTERASE"/>
    <property type="match status" value="1"/>
</dbReference>
<evidence type="ECO:0000256" key="4">
    <source>
        <dbReference type="ARBA" id="ARBA00024201"/>
    </source>
</evidence>
<dbReference type="Proteomes" id="UP000302163">
    <property type="component" value="Chromosome"/>
</dbReference>
<gene>
    <name evidence="6" type="ORF">FEM41_21250</name>
</gene>
<dbReference type="InterPro" id="IPR029058">
    <property type="entry name" value="AB_hydrolase_fold"/>
</dbReference>
<dbReference type="Gene3D" id="2.60.40.10">
    <property type="entry name" value="Immunoglobulins"/>
    <property type="match status" value="1"/>
</dbReference>
<name>A0A4P8YT23_9ENTR</name>
<dbReference type="GO" id="GO:0008849">
    <property type="term" value="F:enterochelin esterase activity"/>
    <property type="evidence" value="ECO:0007669"/>
    <property type="project" value="InterPro"/>
</dbReference>
<dbReference type="InterPro" id="IPR050583">
    <property type="entry name" value="Mycobacterial_A85_antigen"/>
</dbReference>
<comment type="similarity">
    <text evidence="4">Belongs to the Fes family.</text>
</comment>
<accession>A0A4P8YT23</accession>
<organism evidence="6 7">
    <name type="scientific">Jejubacter calystegiae</name>
    <dbReference type="NCBI Taxonomy" id="2579935"/>
    <lineage>
        <taxon>Bacteria</taxon>
        <taxon>Pseudomonadati</taxon>
        <taxon>Pseudomonadota</taxon>
        <taxon>Gammaproteobacteria</taxon>
        <taxon>Enterobacterales</taxon>
        <taxon>Enterobacteriaceae</taxon>
        <taxon>Jejubacter</taxon>
    </lineage>
</organism>
<evidence type="ECO:0000313" key="6">
    <source>
        <dbReference type="EMBL" id="QCT21992.1"/>
    </source>
</evidence>